<protein>
    <recommendedName>
        <fullName evidence="3">GrpB family protein</fullName>
    </recommendedName>
</protein>
<dbReference type="Proteomes" id="UP000054837">
    <property type="component" value="Unassembled WGS sequence"/>
</dbReference>
<accession>A0A0W8I785</accession>
<dbReference type="STRING" id="767452.AVL62_04535"/>
<dbReference type="Pfam" id="PF04229">
    <property type="entry name" value="GrpB"/>
    <property type="match status" value="1"/>
</dbReference>
<reference evidence="1 2" key="1">
    <citation type="submission" date="2015-12" db="EMBL/GenBank/DDBJ databases">
        <title>Serinicoccus chungangenesis strain CD08_5 genome sequencing and assembly.</title>
        <authorList>
            <person name="Chander A.M."/>
            <person name="Kaur G."/>
            <person name="Nair G.R."/>
            <person name="Dhawan D.K."/>
            <person name="Kochhar R.K."/>
            <person name="Mayilraj S."/>
            <person name="Bhadada S.K."/>
        </authorList>
    </citation>
    <scope>NUCLEOTIDE SEQUENCE [LARGE SCALE GENOMIC DNA]</scope>
    <source>
        <strain evidence="1 2">CD08_5</strain>
    </source>
</reference>
<name>A0A0W8I785_9MICO</name>
<dbReference type="EMBL" id="LQBL01000027">
    <property type="protein sequence ID" value="KUG54476.1"/>
    <property type="molecule type" value="Genomic_DNA"/>
</dbReference>
<organism evidence="1 2">
    <name type="scientific">Serinicoccus chungangensis</name>
    <dbReference type="NCBI Taxonomy" id="767452"/>
    <lineage>
        <taxon>Bacteria</taxon>
        <taxon>Bacillati</taxon>
        <taxon>Actinomycetota</taxon>
        <taxon>Actinomycetes</taxon>
        <taxon>Micrococcales</taxon>
        <taxon>Ornithinimicrobiaceae</taxon>
        <taxon>Serinicoccus</taxon>
    </lineage>
</organism>
<proteinExistence type="predicted"/>
<sequence length="108" mass="12322">MQPLLPMDWTAAVEVGDHWAIFHPAVGRRDAIGHLFTAAQWPEAHMRLFASWLRSHPVDVQRYEDLKRDLVAAGVWGPDYTRRKADFVREIVNSARQEMGLPPIHGAL</sequence>
<dbReference type="Gene3D" id="3.30.460.10">
    <property type="entry name" value="Beta Polymerase, domain 2"/>
    <property type="match status" value="1"/>
</dbReference>
<keyword evidence="2" id="KW-1185">Reference proteome</keyword>
<evidence type="ECO:0000313" key="1">
    <source>
        <dbReference type="EMBL" id="KUG54476.1"/>
    </source>
</evidence>
<dbReference type="InterPro" id="IPR007344">
    <property type="entry name" value="GrpB/CoaE"/>
</dbReference>
<evidence type="ECO:0008006" key="3">
    <source>
        <dbReference type="Google" id="ProtNLM"/>
    </source>
</evidence>
<dbReference type="AlphaFoldDB" id="A0A0W8I785"/>
<dbReference type="SUPFAM" id="SSF81301">
    <property type="entry name" value="Nucleotidyltransferase"/>
    <property type="match status" value="1"/>
</dbReference>
<dbReference type="InterPro" id="IPR043519">
    <property type="entry name" value="NT_sf"/>
</dbReference>
<gene>
    <name evidence="1" type="ORF">AVL62_04535</name>
</gene>
<evidence type="ECO:0000313" key="2">
    <source>
        <dbReference type="Proteomes" id="UP000054837"/>
    </source>
</evidence>
<comment type="caution">
    <text evidence="1">The sequence shown here is derived from an EMBL/GenBank/DDBJ whole genome shotgun (WGS) entry which is preliminary data.</text>
</comment>